<accession>A0AA41V3L4</accession>
<comment type="caution">
    <text evidence="1">The sequence shown here is derived from an EMBL/GenBank/DDBJ whole genome shotgun (WGS) entry which is preliminary data.</text>
</comment>
<reference evidence="1" key="1">
    <citation type="submission" date="2022-03" db="EMBL/GenBank/DDBJ databases">
        <title>A functionally conserved STORR gene fusion in Papaver species that diverged 16.8 million years ago.</title>
        <authorList>
            <person name="Catania T."/>
        </authorList>
    </citation>
    <scope>NUCLEOTIDE SEQUENCE</scope>
    <source>
        <strain evidence="1">S-191538</strain>
    </source>
</reference>
<dbReference type="PANTHER" id="PTHR13132">
    <property type="entry name" value="ALPHA- 1,6 -FUCOSYLTRANSFERASE"/>
    <property type="match status" value="1"/>
</dbReference>
<dbReference type="GO" id="GO:0006487">
    <property type="term" value="P:protein N-linked glycosylation"/>
    <property type="evidence" value="ECO:0007669"/>
    <property type="project" value="TreeGrafter"/>
</dbReference>
<feature type="non-terminal residue" evidence="1">
    <location>
        <position position="1"/>
    </location>
</feature>
<organism evidence="1 2">
    <name type="scientific">Papaver nudicaule</name>
    <name type="common">Iceland poppy</name>
    <dbReference type="NCBI Taxonomy" id="74823"/>
    <lineage>
        <taxon>Eukaryota</taxon>
        <taxon>Viridiplantae</taxon>
        <taxon>Streptophyta</taxon>
        <taxon>Embryophyta</taxon>
        <taxon>Tracheophyta</taxon>
        <taxon>Spermatophyta</taxon>
        <taxon>Magnoliopsida</taxon>
        <taxon>Ranunculales</taxon>
        <taxon>Papaveraceae</taxon>
        <taxon>Papaveroideae</taxon>
        <taxon>Papaver</taxon>
    </lineage>
</organism>
<dbReference type="EMBL" id="JAJJMA010103561">
    <property type="protein sequence ID" value="MCL7030602.1"/>
    <property type="molecule type" value="Genomic_DNA"/>
</dbReference>
<dbReference type="AlphaFoldDB" id="A0AA41V3L4"/>
<dbReference type="Proteomes" id="UP001177140">
    <property type="component" value="Unassembled WGS sequence"/>
</dbReference>
<evidence type="ECO:0000313" key="1">
    <source>
        <dbReference type="EMBL" id="MCL7030602.1"/>
    </source>
</evidence>
<dbReference type="PANTHER" id="PTHR13132:SF29">
    <property type="entry name" value="ALPHA-(1,6)-FUCOSYLTRANSFERASE"/>
    <property type="match status" value="1"/>
</dbReference>
<protein>
    <submittedName>
        <fullName evidence="1">Uncharacterized protein</fullName>
    </submittedName>
</protein>
<name>A0AA41V3L4_PAPNU</name>
<dbReference type="GO" id="GO:0046921">
    <property type="term" value="F:alpha-(1-&gt;6)-fucosyltransferase activity"/>
    <property type="evidence" value="ECO:0007669"/>
    <property type="project" value="TreeGrafter"/>
</dbReference>
<gene>
    <name evidence="1" type="ORF">MKW94_010898</name>
</gene>
<sequence length="72" mass="8630">AVADNSLSDIEQYVWRKHKPWIPRPLLSMHVRIGDKACEMKVVGFEEYMRLADRIRKRFPNLKTIWLSTEMQ</sequence>
<proteinExistence type="predicted"/>
<keyword evidence="2" id="KW-1185">Reference proteome</keyword>
<evidence type="ECO:0000313" key="2">
    <source>
        <dbReference type="Proteomes" id="UP001177140"/>
    </source>
</evidence>
<feature type="non-terminal residue" evidence="1">
    <location>
        <position position="72"/>
    </location>
</feature>